<keyword evidence="5" id="KW-0677">Repeat</keyword>
<dbReference type="Gene3D" id="2.40.50.140">
    <property type="entry name" value="Nucleic acid-binding proteins"/>
    <property type="match status" value="5"/>
</dbReference>
<keyword evidence="8" id="KW-0539">Nucleus</keyword>
<dbReference type="Gene3D" id="1.25.40.10">
    <property type="entry name" value="Tetratricopeptide repeat domain"/>
    <property type="match status" value="1"/>
</dbReference>
<dbReference type="InterPro" id="IPR008847">
    <property type="entry name" value="Suf"/>
</dbReference>
<name>A0AA88Y1I9_PINIB</name>
<proteinExistence type="predicted"/>
<feature type="domain" description="S1 motif" evidence="14">
    <location>
        <begin position="254"/>
        <end position="302"/>
    </location>
</feature>
<feature type="region of interest" description="Disordered" evidence="13">
    <location>
        <begin position="839"/>
        <end position="924"/>
    </location>
</feature>
<dbReference type="NCBIfam" id="TIGR00756">
    <property type="entry name" value="PPR"/>
    <property type="match status" value="1"/>
</dbReference>
<evidence type="ECO:0000256" key="9">
    <source>
        <dbReference type="ARBA" id="ARBA00059726"/>
    </source>
</evidence>
<feature type="compositionally biased region" description="Basic residues" evidence="13">
    <location>
        <begin position="904"/>
        <end position="915"/>
    </location>
</feature>
<feature type="compositionally biased region" description="Basic and acidic residues" evidence="13">
    <location>
        <begin position="886"/>
        <end position="903"/>
    </location>
</feature>
<evidence type="ECO:0000256" key="1">
    <source>
        <dbReference type="ARBA" id="ARBA00004604"/>
    </source>
</evidence>
<evidence type="ECO:0000259" key="14">
    <source>
        <dbReference type="PROSITE" id="PS50126"/>
    </source>
</evidence>
<evidence type="ECO:0000313" key="15">
    <source>
        <dbReference type="EMBL" id="KAK3095914.1"/>
    </source>
</evidence>
<feature type="domain" description="S1 motif" evidence="14">
    <location>
        <begin position="333"/>
        <end position="405"/>
    </location>
</feature>
<keyword evidence="7" id="KW-0007">Acetylation</keyword>
<dbReference type="SUPFAM" id="SSF48452">
    <property type="entry name" value="TPR-like"/>
    <property type="match status" value="2"/>
</dbReference>
<dbReference type="FunFam" id="2.40.50.140:FF:000103">
    <property type="entry name" value="protein RRP5 homolog"/>
    <property type="match status" value="2"/>
</dbReference>
<dbReference type="GO" id="GO:0006364">
    <property type="term" value="P:rRNA processing"/>
    <property type="evidence" value="ECO:0007669"/>
    <property type="project" value="UniProtKB-KW"/>
</dbReference>
<evidence type="ECO:0000256" key="3">
    <source>
        <dbReference type="ARBA" id="ARBA00022552"/>
    </source>
</evidence>
<feature type="region of interest" description="Disordered" evidence="13">
    <location>
        <begin position="972"/>
        <end position="1001"/>
    </location>
</feature>
<evidence type="ECO:0000256" key="8">
    <source>
        <dbReference type="ARBA" id="ARBA00023242"/>
    </source>
</evidence>
<dbReference type="Pfam" id="PF05843">
    <property type="entry name" value="Suf"/>
    <property type="match status" value="1"/>
</dbReference>
<evidence type="ECO:0000256" key="5">
    <source>
        <dbReference type="ARBA" id="ARBA00022737"/>
    </source>
</evidence>
<evidence type="ECO:0000256" key="4">
    <source>
        <dbReference type="ARBA" id="ARBA00022553"/>
    </source>
</evidence>
<comment type="function">
    <text evidence="9">Essential for the generation of mature 18S rRNA, specifically necessary for cleavages at sites A0, 1 and 2 of the 47S precursor. Directly interacts with U3 snoRNA.</text>
</comment>
<dbReference type="Pfam" id="PF23459">
    <property type="entry name" value="S1_RRP5"/>
    <property type="match status" value="2"/>
</dbReference>
<dbReference type="Pfam" id="PF00575">
    <property type="entry name" value="S1"/>
    <property type="match status" value="1"/>
</dbReference>
<dbReference type="InterPro" id="IPR045209">
    <property type="entry name" value="Rrp5"/>
</dbReference>
<dbReference type="PANTHER" id="PTHR23270">
    <property type="entry name" value="PROGRAMMED CELL DEATH PROTEIN 11 PRE-RRNA PROCESSING PROTEIN RRP5"/>
    <property type="match status" value="1"/>
</dbReference>
<dbReference type="SMART" id="SM00316">
    <property type="entry name" value="S1"/>
    <property type="match status" value="7"/>
</dbReference>
<evidence type="ECO:0000256" key="10">
    <source>
        <dbReference type="ARBA" id="ARBA00062488"/>
    </source>
</evidence>
<organism evidence="15 16">
    <name type="scientific">Pinctada imbricata</name>
    <name type="common">Atlantic pearl-oyster</name>
    <name type="synonym">Pinctada martensii</name>
    <dbReference type="NCBI Taxonomy" id="66713"/>
    <lineage>
        <taxon>Eukaryota</taxon>
        <taxon>Metazoa</taxon>
        <taxon>Spiralia</taxon>
        <taxon>Lophotrochozoa</taxon>
        <taxon>Mollusca</taxon>
        <taxon>Bivalvia</taxon>
        <taxon>Autobranchia</taxon>
        <taxon>Pteriomorphia</taxon>
        <taxon>Pterioida</taxon>
        <taxon>Pterioidea</taxon>
        <taxon>Pteriidae</taxon>
        <taxon>Pinctada</taxon>
    </lineage>
</organism>
<dbReference type="SUPFAM" id="SSF50249">
    <property type="entry name" value="Nucleic acid-binding proteins"/>
    <property type="match status" value="6"/>
</dbReference>
<evidence type="ECO:0000256" key="6">
    <source>
        <dbReference type="ARBA" id="ARBA00022843"/>
    </source>
</evidence>
<keyword evidence="6" id="KW-0832">Ubl conjugation</keyword>
<dbReference type="AlphaFoldDB" id="A0AA88Y1I9"/>
<feature type="domain" description="S1 motif" evidence="14">
    <location>
        <begin position="582"/>
        <end position="651"/>
    </location>
</feature>
<keyword evidence="16" id="KW-1185">Reference proteome</keyword>
<comment type="subcellular location">
    <subcellularLocation>
        <location evidence="1">Nucleus</location>
        <location evidence="1">Nucleolus</location>
    </subcellularLocation>
</comment>
<keyword evidence="2" id="KW-1017">Isopeptide bond</keyword>
<feature type="domain" description="S1 motif" evidence="14">
    <location>
        <begin position="1"/>
        <end position="89"/>
    </location>
</feature>
<dbReference type="InterPro" id="IPR048059">
    <property type="entry name" value="Rrp5_S1_rpt_hs1_sc1"/>
</dbReference>
<evidence type="ECO:0000256" key="11">
    <source>
        <dbReference type="ARBA" id="ARBA00067510"/>
    </source>
</evidence>
<feature type="domain" description="S1 motif" evidence="14">
    <location>
        <begin position="425"/>
        <end position="494"/>
    </location>
</feature>
<dbReference type="InterPro" id="IPR012340">
    <property type="entry name" value="NA-bd_OB-fold"/>
</dbReference>
<dbReference type="Proteomes" id="UP001186944">
    <property type="component" value="Unassembled WGS sequence"/>
</dbReference>
<accession>A0AA88Y1I9</accession>
<dbReference type="InterPro" id="IPR002885">
    <property type="entry name" value="PPR_rpt"/>
</dbReference>
<dbReference type="GO" id="GO:0003723">
    <property type="term" value="F:RNA binding"/>
    <property type="evidence" value="ECO:0007669"/>
    <property type="project" value="TreeGrafter"/>
</dbReference>
<comment type="subunit">
    <text evidence="10">Interacts with NF-kappa-B p50/NFKB1 and NF-kappa-B p65/RELA.</text>
</comment>
<evidence type="ECO:0000256" key="12">
    <source>
        <dbReference type="ARBA" id="ARBA00080810"/>
    </source>
</evidence>
<feature type="compositionally biased region" description="Acidic residues" evidence="13">
    <location>
        <begin position="982"/>
        <end position="991"/>
    </location>
</feature>
<dbReference type="GO" id="GO:0032040">
    <property type="term" value="C:small-subunit processome"/>
    <property type="evidence" value="ECO:0007669"/>
    <property type="project" value="TreeGrafter"/>
</dbReference>
<sequence>MVVLGCVKEVREYEVMMGLPNNLSGSVPITNISEAYKTQLHTLTQAGDVPSEDVADLNELFKPGMFLPCKVMSVKKVGWTKLNIQLSINPKDVYQQLTAASIRSGMAMYGNVSSREDHGYIIDLGVKNIKAFLKNKDAEKYIQDHNEGDPLSVGRPVLCRIETDIDHTKQSTGETRAINVTIDPKKVKEAQTKETKNLNWLIAGMKVPAKVKKIVATILYIHPTSKLIVLTCLDHIVNYDGVPSSDRFGSLEMGTVIEEAKILRIEKNGIYLKLGDKIRGFASPKNLSNEEGEGIEKVYKKGTTHRYDVQYILIYLFIYNFILALNKEFVIHVHVKKGNCCTVENVGERGVTVRVTSHIQGLIPTLHLADVPLKHPEKKFEKGKKLKCRVLTVDKAKQKVKLTHKKSLVNSKYAPLTSMSQLEVGLEAEGFIADVKDKGCLVVFYNDMKGWVPLKELSTEYIPLPQKVFYKGQVVRCRVKSWSDEDKKITLTFKLEGKPNFGTKLASAPDNFEIGKLTDCRVKAKSDKGLDVELLPSKLPAFIPIMHLSDSKTTHHMLLDTYKPGDLIRDAVYLSRTNVVEGMIVPASVKKLMDFGIFVKLPGNLDGLIPNKFAVDRRLDNLSTVYYPGQPVQVKVTTIDNVKGRFLGSFLMSDCYNGDTDIGLDLMENYWNDNDKICQHLGRDKDVSIKAGDKVEAVVIYADVTNKSLEFSLDPELVNSIKSYKPTKTTKKGVIRLTDIADVYTDNLLADYKRGQYLQCYVKSAKDKENCHLSLRSSRLTSDTTDVEDPEVTMETLSAGQVLQGFVTKYQDKKILIRMDTSSKLITLSIRESETGIEEKIPEELKSTRAPPSEKFKQKHDRKRRSSESDDINSDKASKQKRRKRSESENSDSKGDIDSESLSKKRTKAEKRKKKGVDSELSDSVNKKVKELKKMTDSDSDSGISGVDGVVKDKDLPRLAVMSEFSWDTEFTLPTEEGKLESDEESESDSETFERQQLDGEVTPQVAEDFDKLVLQSPNSSMVWLRYMAHHLETTEIEKARAVAERALKTISFREEQEKFNVWVGYLNLENMYGTPELLKKVLDRALKENEPLNVYQQMVNIYVKSGKMEEAEQLYNIMTKKLGQNKDVWRGFGDFYFRNQRAESARKLLQRSLKSLEQKYHVETISKFAQMEFKHGEPERGKTMFENILSNYPKRTDLWSVYIDMVTKLGEIENTRQIFERVINLKLSAKKMKFFFKKYLDFEKAHGDSESIEEVKNKALTYVESKGYVED</sequence>
<dbReference type="FunFam" id="1.25.40.10:FF:000065">
    <property type="entry name" value="Programmed cell death 11"/>
    <property type="match status" value="1"/>
</dbReference>
<comment type="caution">
    <text evidence="15">The sequence shown here is derived from an EMBL/GenBank/DDBJ whole genome shotgun (WGS) entry which is preliminary data.</text>
</comment>
<evidence type="ECO:0000256" key="7">
    <source>
        <dbReference type="ARBA" id="ARBA00022990"/>
    </source>
</evidence>
<dbReference type="InterPro" id="IPR057302">
    <property type="entry name" value="Rrp5_S1"/>
</dbReference>
<dbReference type="PROSITE" id="PS50126">
    <property type="entry name" value="S1"/>
    <property type="match status" value="5"/>
</dbReference>
<gene>
    <name evidence="15" type="ORF">FSP39_020750</name>
</gene>
<dbReference type="InterPro" id="IPR011990">
    <property type="entry name" value="TPR-like_helical_dom_sf"/>
</dbReference>
<dbReference type="SMART" id="SM00386">
    <property type="entry name" value="HAT"/>
    <property type="match status" value="5"/>
</dbReference>
<dbReference type="InterPro" id="IPR003029">
    <property type="entry name" value="S1_domain"/>
</dbReference>
<dbReference type="FunFam" id="2.40.50.140:FF:000148">
    <property type="entry name" value="protein RRP5 homolog isoform X1"/>
    <property type="match status" value="1"/>
</dbReference>
<dbReference type="CDD" id="cd05693">
    <property type="entry name" value="S1_Rrp5_repeat_hs1_sc1"/>
    <property type="match status" value="1"/>
</dbReference>
<dbReference type="PANTHER" id="PTHR23270:SF10">
    <property type="entry name" value="PROTEIN RRP5 HOMOLOG"/>
    <property type="match status" value="1"/>
</dbReference>
<keyword evidence="4" id="KW-0597">Phosphoprotein</keyword>
<protein>
    <recommendedName>
        <fullName evidence="11">Protein RRP5 homolog</fullName>
    </recommendedName>
    <alternativeName>
        <fullName evidence="12">Programmed cell death protein 11</fullName>
    </alternativeName>
</protein>
<reference evidence="15" key="1">
    <citation type="submission" date="2019-08" db="EMBL/GenBank/DDBJ databases">
        <title>The improved chromosome-level genome for the pearl oyster Pinctada fucata martensii using PacBio sequencing and Hi-C.</title>
        <authorList>
            <person name="Zheng Z."/>
        </authorList>
    </citation>
    <scope>NUCLEOTIDE SEQUENCE</scope>
    <source>
        <strain evidence="15">ZZ-2019</strain>
        <tissue evidence="15">Adductor muscle</tissue>
    </source>
</reference>
<evidence type="ECO:0000256" key="13">
    <source>
        <dbReference type="SAM" id="MobiDB-lite"/>
    </source>
</evidence>
<feature type="compositionally biased region" description="Basic and acidic residues" evidence="13">
    <location>
        <begin position="839"/>
        <end position="856"/>
    </location>
</feature>
<dbReference type="EMBL" id="VSWD01000008">
    <property type="protein sequence ID" value="KAK3095914.1"/>
    <property type="molecule type" value="Genomic_DNA"/>
</dbReference>
<evidence type="ECO:0000313" key="16">
    <source>
        <dbReference type="Proteomes" id="UP001186944"/>
    </source>
</evidence>
<keyword evidence="3" id="KW-0698">rRNA processing</keyword>
<evidence type="ECO:0000256" key="2">
    <source>
        <dbReference type="ARBA" id="ARBA00022499"/>
    </source>
</evidence>
<dbReference type="InterPro" id="IPR003107">
    <property type="entry name" value="HAT"/>
</dbReference>